<evidence type="ECO:0000259" key="1">
    <source>
        <dbReference type="Pfam" id="PF13569"/>
    </source>
</evidence>
<evidence type="ECO:0000313" key="4">
    <source>
        <dbReference type="EMBL" id="WMT80883.1"/>
    </source>
</evidence>
<proteinExistence type="predicted"/>
<feature type="domain" description="DUF7737" evidence="3">
    <location>
        <begin position="1555"/>
        <end position="1656"/>
    </location>
</feature>
<dbReference type="RefSeq" id="WP_228103076.1">
    <property type="nucleotide sequence ID" value="NZ_CP101637.1"/>
</dbReference>
<keyword evidence="5" id="KW-1185">Reference proteome</keyword>
<dbReference type="Pfam" id="PF24879">
    <property type="entry name" value="DUF7737"/>
    <property type="match status" value="1"/>
</dbReference>
<name>A0ABY9PYV8_9FIRM</name>
<feature type="domain" description="DUF5724" evidence="2">
    <location>
        <begin position="43"/>
        <end position="1252"/>
    </location>
</feature>
<evidence type="ECO:0008006" key="6">
    <source>
        <dbReference type="Google" id="ProtNLM"/>
    </source>
</evidence>
<protein>
    <recommendedName>
        <fullName evidence="6">DUF4132 domain-containing protein</fullName>
    </recommendedName>
</protein>
<dbReference type="EMBL" id="CP101637">
    <property type="protein sequence ID" value="WMT80883.1"/>
    <property type="molecule type" value="Genomic_DNA"/>
</dbReference>
<reference evidence="4 5" key="1">
    <citation type="submission" date="2022-07" db="EMBL/GenBank/DDBJ databases">
        <title>Genome sequence of Terrisporobacter mayombei DSM6539.</title>
        <authorList>
            <person name="Boeer T."/>
            <person name="Bengelsdorf F.R."/>
            <person name="Daniel R."/>
            <person name="Poehlein A."/>
        </authorList>
    </citation>
    <scope>NUCLEOTIDE SEQUENCE [LARGE SCALE GENOMIC DNA]</scope>
    <source>
        <strain evidence="4 5">DSM 6539</strain>
    </source>
</reference>
<dbReference type="Pfam" id="PF18991">
    <property type="entry name" value="DUF5724"/>
    <property type="match status" value="1"/>
</dbReference>
<evidence type="ECO:0000313" key="5">
    <source>
        <dbReference type="Proteomes" id="UP001235030"/>
    </source>
</evidence>
<accession>A0ABY9PYV8</accession>
<organism evidence="4 5">
    <name type="scientific">Terrisporobacter mayombei</name>
    <dbReference type="NCBI Taxonomy" id="1541"/>
    <lineage>
        <taxon>Bacteria</taxon>
        <taxon>Bacillati</taxon>
        <taxon>Bacillota</taxon>
        <taxon>Clostridia</taxon>
        <taxon>Peptostreptococcales</taxon>
        <taxon>Peptostreptococcaceae</taxon>
        <taxon>Terrisporobacter</taxon>
    </lineage>
</organism>
<evidence type="ECO:0000259" key="3">
    <source>
        <dbReference type="Pfam" id="PF24879"/>
    </source>
</evidence>
<gene>
    <name evidence="4" type="ORF">TEMA_12050</name>
</gene>
<sequence>MEQSDKIRKQHKEEINKKIANMDKKHQKICRRIYNSYCTEYWSSRSDDNLESTIIEKFKNNIYEKPSDIFRDENKIILDLFVEEKLQDKFLHIIDKLNKFQLGDSYYRISMRISDYGPKIGEVFRIMCNFSKFSFVEYPLIDIIKNEVSDGVREFLKDNLKVDDLIAATLDFNNEELENTLEEVILSENNTYIVSVDIIRGIIKSDNKKMHKLIGDFLLAARLQEGVRQAICENMDCGVSESFIYLLEIIDENDLIRFSSVKRAVCTWIGLYEEENVHRVVPKICSLMLKSLKDENVIKELLESKDAIEFMVGLWAMGFYDLKDVFKFANELMEDGDEEKLIGISHYLRMIQLCEYNYECSKKIVKKYSHNLKLIASYLDFYKGEISSVYYFFTKREKGISKYLSDEDRKTYLNKLFKNEEEARSQYNILYKIFKNMKKSKEVYAKESFPYEKIELSKSTLAYIICNITYILNDEKLINECCSIIKNIDSYERDKFVDLLLKNPQNKKQREALISIVGDRDPYTFNKAFKTLKKLDLEKEDFEKLEKFYTRKTGEIRANVTVLMMKADDDYLNESIDRLLKSSKEDVRMGGLDILVSLSKDRNRFKFYNEVKNKMLKLESPSDREEIIINSLLNIKKPKPDNKYNLYDPKINMDMTKVEYEVKKLEIEAEDRDIKEIFTMEKEEALLIIKKLSLVIEKNKTKSYKNLYGCEEILGNDIDYMDYDDDKVPVERLPYRDLWVDFYNENIGNFEKLMNLKLYATREIKRLGLYKRSAHIIENLLGKNPYIDISEVKYRRSIVFIIDVLYETYLDKKLLFEMSKKALVNLNEKVNSQFMSLEKMKVLARGLDCFESDKEYLDSFLLRYKIDRLYKFKTLCDEYEIKSLTNIFDYIKLHEIGLIKEEDIYKALFEELPFKQNLNLLSKIVDFLYDSSNKRYLDDEYEIYKKYFKEERFDLIYPIYTKITDAILNVELNRGESPTDFSKIINNIKVIFSSEKFVRILKALGNDKLVRDYYYYSEINSRKEVLSYLLKICKPLKTDNKDNLAKYLENTNISKERLIEAVMYNLDWIDIISDYLQLKDLKKGVYYFYAHMNDEYIEDKAVAMIKKYTPLEIEELRSGAFDITWFRECYESLGEENFKMLYEAAKYITDGAKHTRARHFADAVTGKLNKEEIKNKVIDKRNKDLLLAYSLIPLENEEDLLQRYEYINQFLKESKQFGAQRRASEKTTCEMAIRNLAINSGFNDSMRLILNMENKLMESMNEYFEEKIIDDISLKMIIDENGKSDIECVKNDKKLKAIPAKYKKHDYIITLKEKDKALKEQYRRTRKMMEDAMENKEEFYFEEIKNLINNPVVNPILRNLVFINNNEALGFICENGLENFEGTEFKLDDKESIRVAHVYDLYKNEVLHKYQKYIFENKIKQPFKQVFRELYVKTSDELNKDTSLRYAGNQIQTRKTVSTLKSRDWICDYEDGLQKIYYKENIVSSIYAVADWFSPSDIEAPTLEGVTFYNRKTFEPIKINEVPDIIFSEVMRDTDLAVSVAHVGGVDPQTSMSTIEMRREIFKFNLELFKLDNVIFEDRFAIVKGDRGEYSVHLGSGVVHQIGGSAINVVAVHSSHRGKIFLPFIDEDPKSAEIMSKIVLFAQDKKIKDPYILDQIKNID</sequence>
<dbReference type="InterPro" id="IPR056639">
    <property type="entry name" value="DUF7737"/>
</dbReference>
<dbReference type="InterPro" id="IPR025406">
    <property type="entry name" value="DUF4132"/>
</dbReference>
<dbReference type="Pfam" id="PF13569">
    <property type="entry name" value="DUF4132"/>
    <property type="match status" value="1"/>
</dbReference>
<dbReference type="Proteomes" id="UP001235030">
    <property type="component" value="Chromosome"/>
</dbReference>
<evidence type="ECO:0000259" key="2">
    <source>
        <dbReference type="Pfam" id="PF18991"/>
    </source>
</evidence>
<feature type="domain" description="DUF4132" evidence="1">
    <location>
        <begin position="1293"/>
        <end position="1465"/>
    </location>
</feature>
<dbReference type="InterPro" id="IPR043782">
    <property type="entry name" value="DUF5724"/>
</dbReference>